<dbReference type="InterPro" id="IPR029062">
    <property type="entry name" value="Class_I_gatase-like"/>
</dbReference>
<feature type="domain" description="LD-carboxypeptidase N-terminal" evidence="7">
    <location>
        <begin position="58"/>
        <end position="173"/>
    </location>
</feature>
<evidence type="ECO:0000259" key="8">
    <source>
        <dbReference type="Pfam" id="PF17676"/>
    </source>
</evidence>
<dbReference type="Gene3D" id="3.50.30.60">
    <property type="entry name" value="LD-carboxypeptidase A C-terminal domain-like"/>
    <property type="match status" value="1"/>
</dbReference>
<dbReference type="SUPFAM" id="SSF52317">
    <property type="entry name" value="Class I glutamine amidotransferase-like"/>
    <property type="match status" value="1"/>
</dbReference>
<dbReference type="InterPro" id="IPR003507">
    <property type="entry name" value="S66_fam"/>
</dbReference>
<keyword evidence="10" id="KW-1185">Reference proteome</keyword>
<evidence type="ECO:0000256" key="2">
    <source>
        <dbReference type="ARBA" id="ARBA00022645"/>
    </source>
</evidence>
<dbReference type="PIRSF" id="PIRSF028757">
    <property type="entry name" value="LD-carboxypeptidase"/>
    <property type="match status" value="1"/>
</dbReference>
<dbReference type="PANTHER" id="PTHR30237:SF2">
    <property type="entry name" value="MUREIN TETRAPEPTIDE CARBOXYPEPTIDASE"/>
    <property type="match status" value="1"/>
</dbReference>
<organism evidence="9 10">
    <name type="scientific">Flavobacterium succinicans</name>
    <dbReference type="NCBI Taxonomy" id="29536"/>
    <lineage>
        <taxon>Bacteria</taxon>
        <taxon>Pseudomonadati</taxon>
        <taxon>Bacteroidota</taxon>
        <taxon>Flavobacteriia</taxon>
        <taxon>Flavobacteriales</taxon>
        <taxon>Flavobacteriaceae</taxon>
        <taxon>Flavobacterium</taxon>
    </lineage>
</organism>
<keyword evidence="2 9" id="KW-0121">Carboxypeptidase</keyword>
<dbReference type="InterPro" id="IPR027478">
    <property type="entry name" value="LdcA_N"/>
</dbReference>
<feature type="active site" description="Charge relay system" evidence="6">
    <location>
        <position position="246"/>
    </location>
</feature>
<dbReference type="InterPro" id="IPR040449">
    <property type="entry name" value="Peptidase_S66_N"/>
</dbReference>
<gene>
    <name evidence="9" type="primary">ykfA</name>
    <name evidence="9" type="ORF">FLB_22380</name>
</gene>
<dbReference type="CDD" id="cd07025">
    <property type="entry name" value="Peptidase_S66"/>
    <property type="match status" value="1"/>
</dbReference>
<protein>
    <submittedName>
        <fullName evidence="9">Putative murein peptide carboxypeptidase</fullName>
        <ecNumber evidence="9">3.4.16.-</ecNumber>
    </submittedName>
</protein>
<dbReference type="InterPro" id="IPR040921">
    <property type="entry name" value="Peptidase_S66C"/>
</dbReference>
<dbReference type="PANTHER" id="PTHR30237">
    <property type="entry name" value="MURAMOYLTETRAPEPTIDE CARBOXYPEPTIDASE"/>
    <property type="match status" value="1"/>
</dbReference>
<keyword evidence="5" id="KW-0720">Serine protease</keyword>
<dbReference type="EC" id="3.4.16.-" evidence="9"/>
<evidence type="ECO:0000256" key="5">
    <source>
        <dbReference type="ARBA" id="ARBA00022825"/>
    </source>
</evidence>
<name>A0A199XQ43_9FLAO</name>
<evidence type="ECO:0000313" key="10">
    <source>
        <dbReference type="Proteomes" id="UP000093807"/>
    </source>
</evidence>
<dbReference type="GO" id="GO:0004180">
    <property type="term" value="F:carboxypeptidase activity"/>
    <property type="evidence" value="ECO:0007669"/>
    <property type="project" value="UniProtKB-KW"/>
</dbReference>
<dbReference type="Gene3D" id="3.40.50.10740">
    <property type="entry name" value="Class I glutamine amidotransferase-like"/>
    <property type="match status" value="1"/>
</dbReference>
<evidence type="ECO:0000313" key="9">
    <source>
        <dbReference type="EMBL" id="OAZ03449.1"/>
    </source>
</evidence>
<feature type="active site" description="Nucleophile" evidence="6">
    <location>
        <position position="154"/>
    </location>
</feature>
<reference evidence="9 10" key="1">
    <citation type="submission" date="2016-06" db="EMBL/GenBank/DDBJ databases">
        <title>Draft genome sequence of Flavobacterium succinicans strain DD5b.</title>
        <authorList>
            <person name="Poehlein A."/>
            <person name="Daniel R."/>
            <person name="Simeonova D.D."/>
        </authorList>
    </citation>
    <scope>NUCLEOTIDE SEQUENCE [LARGE SCALE GENOMIC DNA]</scope>
    <source>
        <strain evidence="9 10">DD5b</strain>
    </source>
</reference>
<evidence type="ECO:0000256" key="1">
    <source>
        <dbReference type="ARBA" id="ARBA00010233"/>
    </source>
</evidence>
<proteinExistence type="inferred from homology"/>
<accession>A0A199XQ43</accession>
<comment type="similarity">
    <text evidence="1">Belongs to the peptidase S66 family.</text>
</comment>
<dbReference type="InterPro" id="IPR027461">
    <property type="entry name" value="Carboxypeptidase_A_C_sf"/>
</dbReference>
<feature type="domain" description="LD-carboxypeptidase C-terminal" evidence="8">
    <location>
        <begin position="215"/>
        <end position="331"/>
    </location>
</feature>
<dbReference type="Proteomes" id="UP000093807">
    <property type="component" value="Unassembled WGS sequence"/>
</dbReference>
<dbReference type="SUPFAM" id="SSF141986">
    <property type="entry name" value="LD-carboxypeptidase A C-terminal domain-like"/>
    <property type="match status" value="1"/>
</dbReference>
<evidence type="ECO:0000256" key="6">
    <source>
        <dbReference type="PIRSR" id="PIRSR028757-1"/>
    </source>
</evidence>
<feature type="active site" description="Charge relay system" evidence="6">
    <location>
        <position position="316"/>
    </location>
</feature>
<evidence type="ECO:0000259" key="7">
    <source>
        <dbReference type="Pfam" id="PF02016"/>
    </source>
</evidence>
<dbReference type="AlphaFoldDB" id="A0A199XQ43"/>
<dbReference type="GO" id="GO:0006508">
    <property type="term" value="P:proteolysis"/>
    <property type="evidence" value="ECO:0007669"/>
    <property type="project" value="UniProtKB-KW"/>
</dbReference>
<dbReference type="EMBL" id="JMTM01000060">
    <property type="protein sequence ID" value="OAZ03449.1"/>
    <property type="molecule type" value="Genomic_DNA"/>
</dbReference>
<evidence type="ECO:0000256" key="4">
    <source>
        <dbReference type="ARBA" id="ARBA00022801"/>
    </source>
</evidence>
<comment type="caution">
    <text evidence="9">The sequence shown here is derived from an EMBL/GenBank/DDBJ whole genome shotgun (WGS) entry which is preliminary data.</text>
</comment>
<dbReference type="Pfam" id="PF17676">
    <property type="entry name" value="Peptidase_S66C"/>
    <property type="match status" value="1"/>
</dbReference>
<dbReference type="PATRIC" id="fig|29536.5.peg.2335"/>
<keyword evidence="4 9" id="KW-0378">Hydrolase</keyword>
<evidence type="ECO:0000256" key="3">
    <source>
        <dbReference type="ARBA" id="ARBA00022670"/>
    </source>
</evidence>
<dbReference type="Pfam" id="PF02016">
    <property type="entry name" value="Peptidase_S66"/>
    <property type="match status" value="1"/>
</dbReference>
<sequence length="343" mass="38028">MKLLKSNLNIITNREAKANSKGQFLWQALFFVFICSISNSQAQKKMITPPVLQKGDTVAIVATARKNIEDNLQPTIDLLHSWGLEVVIGSTIGLDQNQLAGTDVQRAADFQKQMDNPNIKAIWCARGGYGTVRMIDLLDFSTFKKHPKWIVGFSDVTVLHNHLNTLGYKTIHGTMPVSIPRTAQESIATLYKALFGQPLAYTIEPTAMNRFGKAKGELVGGNLSILYSLFGSPSAIDCSDKILFIEDLDEYLYHIDRMMMNLKRNGCLESIKGIIVGGMTKMKDNDIPWGKNALEIIEDVTKSYNIPVVYNFPAGHIKDNRALILGNTITLEVTATGTTVVFE</sequence>
<dbReference type="GO" id="GO:0008236">
    <property type="term" value="F:serine-type peptidase activity"/>
    <property type="evidence" value="ECO:0007669"/>
    <property type="project" value="UniProtKB-KW"/>
</dbReference>
<keyword evidence="3" id="KW-0645">Protease</keyword>